<dbReference type="PANTHER" id="PTHR43617">
    <property type="entry name" value="L-AMINO ACID N-ACETYLTRANSFERASE"/>
    <property type="match status" value="1"/>
</dbReference>
<dbReference type="AlphaFoldDB" id="A0A0F9HAC4"/>
<dbReference type="GO" id="GO:0008999">
    <property type="term" value="F:protein-N-terminal-alanine acetyltransferase activity"/>
    <property type="evidence" value="ECO:0007669"/>
    <property type="project" value="TreeGrafter"/>
</dbReference>
<gene>
    <name evidence="2" type="ORF">LCGC14_1727670</name>
</gene>
<dbReference type="Pfam" id="PF00583">
    <property type="entry name" value="Acetyltransf_1"/>
    <property type="match status" value="1"/>
</dbReference>
<evidence type="ECO:0000313" key="2">
    <source>
        <dbReference type="EMBL" id="KKM08064.1"/>
    </source>
</evidence>
<dbReference type="InterPro" id="IPR006464">
    <property type="entry name" value="AcTrfase_RimI/Ard1"/>
</dbReference>
<evidence type="ECO:0000259" key="1">
    <source>
        <dbReference type="PROSITE" id="PS51186"/>
    </source>
</evidence>
<dbReference type="InterPro" id="IPR050276">
    <property type="entry name" value="MshD_Acetyltransferase"/>
</dbReference>
<name>A0A0F9HAC4_9ZZZZ</name>
<dbReference type="InterPro" id="IPR000182">
    <property type="entry name" value="GNAT_dom"/>
</dbReference>
<organism evidence="2">
    <name type="scientific">marine sediment metagenome</name>
    <dbReference type="NCBI Taxonomy" id="412755"/>
    <lineage>
        <taxon>unclassified sequences</taxon>
        <taxon>metagenomes</taxon>
        <taxon>ecological metagenomes</taxon>
    </lineage>
</organism>
<dbReference type="CDD" id="cd04301">
    <property type="entry name" value="NAT_SF"/>
    <property type="match status" value="1"/>
</dbReference>
<sequence length="175" mass="20610">MPKSLSLFIFENLKRRKKIKRASLPQDSFYLRKMKEGDLPYILEIENVSFPNPWREMTFRGEIYNQPISFPFVIVYKPHKKVIGYIVFWQIKERMQINNIAIHPDYRRMGIAEAVLQQVLSEVRMGGTKFITLEVRPSNIAARTLYNKLGFDVMGIKENYYHDPPEPALVMGKKL</sequence>
<dbReference type="NCBIfam" id="TIGR01575">
    <property type="entry name" value="rimI"/>
    <property type="match status" value="1"/>
</dbReference>
<dbReference type="PANTHER" id="PTHR43617:SF35">
    <property type="entry name" value="[RIBOSOMAL PROTEIN BS18]-ALANINE N-ACETYLTRANSFERASE"/>
    <property type="match status" value="1"/>
</dbReference>
<dbReference type="InterPro" id="IPR016181">
    <property type="entry name" value="Acyl_CoA_acyltransferase"/>
</dbReference>
<feature type="domain" description="N-acetyltransferase" evidence="1">
    <location>
        <begin position="29"/>
        <end position="175"/>
    </location>
</feature>
<dbReference type="EMBL" id="LAZR01015634">
    <property type="protein sequence ID" value="KKM08064.1"/>
    <property type="molecule type" value="Genomic_DNA"/>
</dbReference>
<dbReference type="SUPFAM" id="SSF55729">
    <property type="entry name" value="Acyl-CoA N-acyltransferases (Nat)"/>
    <property type="match status" value="1"/>
</dbReference>
<accession>A0A0F9HAC4</accession>
<proteinExistence type="predicted"/>
<comment type="caution">
    <text evidence="2">The sequence shown here is derived from an EMBL/GenBank/DDBJ whole genome shotgun (WGS) entry which is preliminary data.</text>
</comment>
<dbReference type="PROSITE" id="PS51186">
    <property type="entry name" value="GNAT"/>
    <property type="match status" value="1"/>
</dbReference>
<dbReference type="Gene3D" id="3.40.630.30">
    <property type="match status" value="1"/>
</dbReference>
<reference evidence="2" key="1">
    <citation type="journal article" date="2015" name="Nature">
        <title>Complex archaea that bridge the gap between prokaryotes and eukaryotes.</title>
        <authorList>
            <person name="Spang A."/>
            <person name="Saw J.H."/>
            <person name="Jorgensen S.L."/>
            <person name="Zaremba-Niedzwiedzka K."/>
            <person name="Martijn J."/>
            <person name="Lind A.E."/>
            <person name="van Eijk R."/>
            <person name="Schleper C."/>
            <person name="Guy L."/>
            <person name="Ettema T.J."/>
        </authorList>
    </citation>
    <scope>NUCLEOTIDE SEQUENCE</scope>
</reference>
<protein>
    <recommendedName>
        <fullName evidence="1">N-acetyltransferase domain-containing protein</fullName>
    </recommendedName>
</protein>